<dbReference type="Proteomes" id="UP001162029">
    <property type="component" value="Unassembled WGS sequence"/>
</dbReference>
<keyword evidence="3" id="KW-0732">Signal</keyword>
<feature type="transmembrane region" description="Helical" evidence="2">
    <location>
        <begin position="189"/>
        <end position="210"/>
    </location>
</feature>
<keyword evidence="2" id="KW-0812">Transmembrane</keyword>
<proteinExistence type="predicted"/>
<dbReference type="AlphaFoldDB" id="A0AAV0UBF9"/>
<evidence type="ECO:0000313" key="4">
    <source>
        <dbReference type="EMBL" id="CAI5733053.1"/>
    </source>
</evidence>
<evidence type="ECO:0000256" key="2">
    <source>
        <dbReference type="SAM" id="Phobius"/>
    </source>
</evidence>
<sequence length="272" mass="29533">MVLARVLVLLCVAAAAVRSEEMGVGVSAKLVSSPLRQLMEDVVKVHVIVHGKEVAPATEHKHDKKEEKETKGAPRSSEVVRYDGHEAARVQEDREKHGKAHHEKNAAKQTEDDETVVEYKHGSVKIFGKKDSEIVDNEAKSTAIIDKKDATAKEQEVTSAANEVHEVATKLSITPSANKMSFHDTFNPIVIICGIIGGLAAIIGVVGLVMDRSQSIKDSLDLDDSAELDVDVDIEANIVPVGVQDNNSNSDSSKDEDKEKDSFVKRTPRVSV</sequence>
<name>A0AAV0UBF9_9STRA</name>
<feature type="compositionally biased region" description="Basic and acidic residues" evidence="1">
    <location>
        <begin position="54"/>
        <end position="96"/>
    </location>
</feature>
<comment type="caution">
    <text evidence="4">The sequence shown here is derived from an EMBL/GenBank/DDBJ whole genome shotgun (WGS) entry which is preliminary data.</text>
</comment>
<gene>
    <name evidence="4" type="ORF">PDE001_LOCUS5285</name>
</gene>
<keyword evidence="2" id="KW-0472">Membrane</keyword>
<feature type="chain" id="PRO_5043471604" description="RxLR effector protein" evidence="3">
    <location>
        <begin position="20"/>
        <end position="272"/>
    </location>
</feature>
<keyword evidence="5" id="KW-1185">Reference proteome</keyword>
<feature type="signal peptide" evidence="3">
    <location>
        <begin position="1"/>
        <end position="19"/>
    </location>
</feature>
<feature type="region of interest" description="Disordered" evidence="1">
    <location>
        <begin position="241"/>
        <end position="272"/>
    </location>
</feature>
<protein>
    <recommendedName>
        <fullName evidence="6">RxLR effector protein</fullName>
    </recommendedName>
</protein>
<evidence type="ECO:0000256" key="1">
    <source>
        <dbReference type="SAM" id="MobiDB-lite"/>
    </source>
</evidence>
<feature type="compositionally biased region" description="Basic and acidic residues" evidence="1">
    <location>
        <begin position="252"/>
        <end position="264"/>
    </location>
</feature>
<feature type="region of interest" description="Disordered" evidence="1">
    <location>
        <begin position="54"/>
        <end position="113"/>
    </location>
</feature>
<organism evidence="4 5">
    <name type="scientific">Peronospora destructor</name>
    <dbReference type="NCBI Taxonomy" id="86335"/>
    <lineage>
        <taxon>Eukaryota</taxon>
        <taxon>Sar</taxon>
        <taxon>Stramenopiles</taxon>
        <taxon>Oomycota</taxon>
        <taxon>Peronosporomycetes</taxon>
        <taxon>Peronosporales</taxon>
        <taxon>Peronosporaceae</taxon>
        <taxon>Peronospora</taxon>
    </lineage>
</organism>
<dbReference type="EMBL" id="CANTFM010000987">
    <property type="protein sequence ID" value="CAI5733053.1"/>
    <property type="molecule type" value="Genomic_DNA"/>
</dbReference>
<keyword evidence="2" id="KW-1133">Transmembrane helix</keyword>
<evidence type="ECO:0000313" key="5">
    <source>
        <dbReference type="Proteomes" id="UP001162029"/>
    </source>
</evidence>
<accession>A0AAV0UBF9</accession>
<reference evidence="4" key="1">
    <citation type="submission" date="2022-12" db="EMBL/GenBank/DDBJ databases">
        <authorList>
            <person name="Webb A."/>
        </authorList>
    </citation>
    <scope>NUCLEOTIDE SEQUENCE</scope>
    <source>
        <strain evidence="4">Pd1</strain>
    </source>
</reference>
<evidence type="ECO:0008006" key="6">
    <source>
        <dbReference type="Google" id="ProtNLM"/>
    </source>
</evidence>
<evidence type="ECO:0000256" key="3">
    <source>
        <dbReference type="SAM" id="SignalP"/>
    </source>
</evidence>